<dbReference type="Gene3D" id="1.10.4010.10">
    <property type="entry name" value="Type II deoxyuridine triphosphatase"/>
    <property type="match status" value="1"/>
</dbReference>
<comment type="caution">
    <text evidence="1">The sequence shown here is derived from an EMBL/GenBank/DDBJ whole genome shotgun (WGS) entry which is preliminary data.</text>
</comment>
<dbReference type="Pfam" id="PF08761">
    <property type="entry name" value="dUTPase_2"/>
    <property type="match status" value="1"/>
</dbReference>
<dbReference type="EMBL" id="JAAAWO010000007">
    <property type="protein sequence ID" value="NDW15985.1"/>
    <property type="molecule type" value="Genomic_DNA"/>
</dbReference>
<accession>A0A6N9TIR4</accession>
<evidence type="ECO:0000313" key="1">
    <source>
        <dbReference type="EMBL" id="NDW15985.1"/>
    </source>
</evidence>
<sequence length="218" mass="24829">MLNAQQLATMLSLQDKMNAKVNPDWLNAGYGYLRAAMVESVEAIEHHGWKWWKAQHKDLPQLQMELVDIWHFALSACIIDANGDVDASAKSIAAELASGQTVVVFDNQNYDATQQSLLDNLELMTGLCAAKRFSVPLFMHIVKQCDMSVDELYRQYVGKNVLNFFRQDNGYKEGTYVKQWSGREDNEHLVEVMNALDLSKPEFSDLVYQGLQARYQSK</sequence>
<evidence type="ECO:0000313" key="2">
    <source>
        <dbReference type="Proteomes" id="UP000471381"/>
    </source>
</evidence>
<dbReference type="CDD" id="cd11527">
    <property type="entry name" value="NTP-PPase_dUTPase"/>
    <property type="match status" value="1"/>
</dbReference>
<dbReference type="InterPro" id="IPR014871">
    <property type="entry name" value="dUTPase/dCTP_pyrophosphatase"/>
</dbReference>
<organism evidence="1 2">
    <name type="scientific">Alteromonas genovensis</name>
    <dbReference type="NCBI Taxonomy" id="471225"/>
    <lineage>
        <taxon>Bacteria</taxon>
        <taxon>Pseudomonadati</taxon>
        <taxon>Pseudomonadota</taxon>
        <taxon>Gammaproteobacteria</taxon>
        <taxon>Alteromonadales</taxon>
        <taxon>Alteromonadaceae</taxon>
        <taxon>Alteromonas/Salinimonas group</taxon>
        <taxon>Alteromonas</taxon>
    </lineage>
</organism>
<keyword evidence="2" id="KW-1185">Reference proteome</keyword>
<dbReference type="AlphaFoldDB" id="A0A6N9TIR4"/>
<name>A0A6N9TIR4_9ALTE</name>
<dbReference type="RefSeq" id="WP_163106692.1">
    <property type="nucleotide sequence ID" value="NZ_JAAAWO010000007.1"/>
</dbReference>
<protein>
    <submittedName>
        <fullName evidence="1">dUTP diphosphatase</fullName>
    </submittedName>
</protein>
<dbReference type="SUPFAM" id="SSF101386">
    <property type="entry name" value="all-alpha NTP pyrophosphatases"/>
    <property type="match status" value="1"/>
</dbReference>
<proteinExistence type="predicted"/>
<reference evidence="1 2" key="1">
    <citation type="submission" date="2020-01" db="EMBL/GenBank/DDBJ databases">
        <title>Genomes of bacteria type strains.</title>
        <authorList>
            <person name="Chen J."/>
            <person name="Zhu S."/>
            <person name="Yang J."/>
        </authorList>
    </citation>
    <scope>NUCLEOTIDE SEQUENCE [LARGE SCALE GENOMIC DNA]</scope>
    <source>
        <strain evidence="1 2">LMG 24078</strain>
    </source>
</reference>
<dbReference type="Proteomes" id="UP000471381">
    <property type="component" value="Unassembled WGS sequence"/>
</dbReference>
<gene>
    <name evidence="1" type="ORF">GTQ48_10695</name>
</gene>